<dbReference type="SFLD" id="SFLDS00029">
    <property type="entry name" value="Radical_SAM"/>
    <property type="match status" value="1"/>
</dbReference>
<comment type="caution">
    <text evidence="6">The sequence shown here is derived from an EMBL/GenBank/DDBJ whole genome shotgun (WGS) entry which is preliminary data.</text>
</comment>
<sequence>MLNYLNTGIVFQEIPDEVTLSINITGCPCRCPGCHSQYLWENIGEPLTPMVLDKLVADYNDEITCICFMGGDADPKYVSKLSQYLHREHPKLKVAWYSGRQLFPRTIRKSDFDYIKLGPYIEHLGCLKERTTNQRLYKRAVGDDFTDITSRFWK</sequence>
<dbReference type="InterPro" id="IPR007197">
    <property type="entry name" value="rSAM"/>
</dbReference>
<dbReference type="SUPFAM" id="SSF102114">
    <property type="entry name" value="Radical SAM enzymes"/>
    <property type="match status" value="1"/>
</dbReference>
<keyword evidence="2" id="KW-0949">S-adenosyl-L-methionine</keyword>
<accession>A0A3R6FLF2</accession>
<dbReference type="InterPro" id="IPR013785">
    <property type="entry name" value="Aldolase_TIM"/>
</dbReference>
<name>A0A3R6FLF2_9BACT</name>
<dbReference type="AlphaFoldDB" id="A0A3R6FLF2"/>
<evidence type="ECO:0000256" key="1">
    <source>
        <dbReference type="ARBA" id="ARBA00001966"/>
    </source>
</evidence>
<evidence type="ECO:0000313" key="6">
    <source>
        <dbReference type="EMBL" id="RHK51694.1"/>
    </source>
</evidence>
<organism evidence="6 7">
    <name type="scientific">Leyella stercorea</name>
    <dbReference type="NCBI Taxonomy" id="363265"/>
    <lineage>
        <taxon>Bacteria</taxon>
        <taxon>Pseudomonadati</taxon>
        <taxon>Bacteroidota</taxon>
        <taxon>Bacteroidia</taxon>
        <taxon>Bacteroidales</taxon>
        <taxon>Prevotellaceae</taxon>
        <taxon>Leyella</taxon>
    </lineage>
</organism>
<dbReference type="GO" id="GO:0051536">
    <property type="term" value="F:iron-sulfur cluster binding"/>
    <property type="evidence" value="ECO:0007669"/>
    <property type="project" value="UniProtKB-KW"/>
</dbReference>
<keyword evidence="5" id="KW-0411">Iron-sulfur</keyword>
<comment type="cofactor">
    <cofactor evidence="1">
        <name>[4Fe-4S] cluster</name>
        <dbReference type="ChEBI" id="CHEBI:49883"/>
    </cofactor>
</comment>
<dbReference type="GO" id="GO:0046872">
    <property type="term" value="F:metal ion binding"/>
    <property type="evidence" value="ECO:0007669"/>
    <property type="project" value="UniProtKB-KW"/>
</dbReference>
<dbReference type="Pfam" id="PF13353">
    <property type="entry name" value="Fer4_12"/>
    <property type="match status" value="1"/>
</dbReference>
<dbReference type="InterPro" id="IPR014191">
    <property type="entry name" value="Anaer_RNR_activator"/>
</dbReference>
<dbReference type="GO" id="GO:0003824">
    <property type="term" value="F:catalytic activity"/>
    <property type="evidence" value="ECO:0007669"/>
    <property type="project" value="InterPro"/>
</dbReference>
<dbReference type="Proteomes" id="UP000286598">
    <property type="component" value="Unassembled WGS sequence"/>
</dbReference>
<dbReference type="EMBL" id="QRNO01000013">
    <property type="protein sequence ID" value="RHK51694.1"/>
    <property type="molecule type" value="Genomic_DNA"/>
</dbReference>
<protein>
    <submittedName>
        <fullName evidence="6">Anaerobic ribonucleoside-triphosphate reductase activating protein</fullName>
    </submittedName>
</protein>
<dbReference type="OrthoDB" id="9782387at2"/>
<gene>
    <name evidence="6" type="primary">nrdG</name>
    <name evidence="6" type="ORF">DW060_03875</name>
</gene>
<keyword evidence="4" id="KW-0408">Iron</keyword>
<keyword evidence="3" id="KW-0479">Metal-binding</keyword>
<dbReference type="InterPro" id="IPR058240">
    <property type="entry name" value="rSAM_sf"/>
</dbReference>
<evidence type="ECO:0000256" key="3">
    <source>
        <dbReference type="ARBA" id="ARBA00022723"/>
    </source>
</evidence>
<dbReference type="NCBIfam" id="TIGR02826">
    <property type="entry name" value="RNR_activ_nrdG3"/>
    <property type="match status" value="1"/>
</dbReference>
<dbReference type="Gene3D" id="3.20.20.70">
    <property type="entry name" value="Aldolase class I"/>
    <property type="match status" value="1"/>
</dbReference>
<reference evidence="6 7" key="1">
    <citation type="submission" date="2018-08" db="EMBL/GenBank/DDBJ databases">
        <title>A genome reference for cultivated species of the human gut microbiota.</title>
        <authorList>
            <person name="Zou Y."/>
            <person name="Xue W."/>
            <person name="Luo G."/>
        </authorList>
    </citation>
    <scope>NUCLEOTIDE SEQUENCE [LARGE SCALE GENOMIC DNA]</scope>
    <source>
        <strain evidence="6 7">AF42-9</strain>
    </source>
</reference>
<evidence type="ECO:0000256" key="5">
    <source>
        <dbReference type="ARBA" id="ARBA00023014"/>
    </source>
</evidence>
<dbReference type="RefSeq" id="WP_118354867.1">
    <property type="nucleotide sequence ID" value="NZ_BRDO01000004.1"/>
</dbReference>
<proteinExistence type="predicted"/>
<evidence type="ECO:0000313" key="7">
    <source>
        <dbReference type="Proteomes" id="UP000286598"/>
    </source>
</evidence>
<evidence type="ECO:0000256" key="4">
    <source>
        <dbReference type="ARBA" id="ARBA00023004"/>
    </source>
</evidence>
<evidence type="ECO:0000256" key="2">
    <source>
        <dbReference type="ARBA" id="ARBA00022691"/>
    </source>
</evidence>
<keyword evidence="7" id="KW-1185">Reference proteome</keyword>